<reference evidence="3" key="1">
    <citation type="journal article" date="2019" name="Int. J. Syst. Evol. Microbiol.">
        <title>The Global Catalogue of Microorganisms (GCM) 10K type strain sequencing project: providing services to taxonomists for standard genome sequencing and annotation.</title>
        <authorList>
            <consortium name="The Broad Institute Genomics Platform"/>
            <consortium name="The Broad Institute Genome Sequencing Center for Infectious Disease"/>
            <person name="Wu L."/>
            <person name="Ma J."/>
        </authorList>
    </citation>
    <scope>NUCLEOTIDE SEQUENCE [LARGE SCALE GENOMIC DNA]</scope>
    <source>
        <strain evidence="3">JCM 16904</strain>
    </source>
</reference>
<evidence type="ECO:0000313" key="3">
    <source>
        <dbReference type="Proteomes" id="UP001500902"/>
    </source>
</evidence>
<feature type="compositionally biased region" description="Polar residues" evidence="1">
    <location>
        <begin position="1"/>
        <end position="14"/>
    </location>
</feature>
<keyword evidence="3" id="KW-1185">Reference proteome</keyword>
<protein>
    <submittedName>
        <fullName evidence="2">Uncharacterized protein</fullName>
    </submittedName>
</protein>
<evidence type="ECO:0000313" key="2">
    <source>
        <dbReference type="EMBL" id="GAA3656788.1"/>
    </source>
</evidence>
<evidence type="ECO:0000256" key="1">
    <source>
        <dbReference type="SAM" id="MobiDB-lite"/>
    </source>
</evidence>
<feature type="compositionally biased region" description="Basic and acidic residues" evidence="1">
    <location>
        <begin position="35"/>
        <end position="60"/>
    </location>
</feature>
<feature type="compositionally biased region" description="Polar residues" evidence="1">
    <location>
        <begin position="62"/>
        <end position="81"/>
    </location>
</feature>
<proteinExistence type="predicted"/>
<name>A0ABP7BDR5_9ACTN</name>
<gene>
    <name evidence="2" type="ORF">GCM10022224_019840</name>
</gene>
<accession>A0ABP7BDR5</accession>
<feature type="region of interest" description="Disordered" evidence="1">
    <location>
        <begin position="1"/>
        <end position="107"/>
    </location>
</feature>
<dbReference type="Proteomes" id="UP001500902">
    <property type="component" value="Unassembled WGS sequence"/>
</dbReference>
<sequence>MTSQGQLMVRTRQSICPRDGEPARQHGPAQNQTQEWRRPGTEVAQEWRRPGTEVAQEWRRTGTVNPAQHPSTASGTASGTANIGGASRRVGRSFRGPGAMLGGGQSQAVELGHVGGATFVPARPGQRA</sequence>
<organism evidence="2 3">
    <name type="scientific">Nonomuraea antimicrobica</name>
    <dbReference type="NCBI Taxonomy" id="561173"/>
    <lineage>
        <taxon>Bacteria</taxon>
        <taxon>Bacillati</taxon>
        <taxon>Actinomycetota</taxon>
        <taxon>Actinomycetes</taxon>
        <taxon>Streptosporangiales</taxon>
        <taxon>Streptosporangiaceae</taxon>
        <taxon>Nonomuraea</taxon>
    </lineage>
</organism>
<dbReference type="EMBL" id="BAAAZP010000033">
    <property type="protein sequence ID" value="GAA3656788.1"/>
    <property type="molecule type" value="Genomic_DNA"/>
</dbReference>
<comment type="caution">
    <text evidence="2">The sequence shown here is derived from an EMBL/GenBank/DDBJ whole genome shotgun (WGS) entry which is preliminary data.</text>
</comment>